<reference evidence="1 2" key="1">
    <citation type="submission" date="2024-09" db="EMBL/GenBank/DDBJ databases">
        <authorList>
            <person name="Lee S.D."/>
        </authorList>
    </citation>
    <scope>NUCLEOTIDE SEQUENCE [LARGE SCALE GENOMIC DNA]</scope>
    <source>
        <strain evidence="1 2">N1-3</strain>
    </source>
</reference>
<comment type="caution">
    <text evidence="1">The sequence shown here is derived from an EMBL/GenBank/DDBJ whole genome shotgun (WGS) entry which is preliminary data.</text>
</comment>
<protein>
    <recommendedName>
        <fullName evidence="3">GH18 domain-containing protein</fullName>
    </recommendedName>
</protein>
<evidence type="ECO:0000313" key="1">
    <source>
        <dbReference type="EMBL" id="MFC1430537.1"/>
    </source>
</evidence>
<evidence type="ECO:0000313" key="2">
    <source>
        <dbReference type="Proteomes" id="UP001592530"/>
    </source>
</evidence>
<dbReference type="SUPFAM" id="SSF51445">
    <property type="entry name" value="(Trans)glycosidases"/>
    <property type="match status" value="1"/>
</dbReference>
<proteinExistence type="predicted"/>
<accession>A0ABV6WXS6</accession>
<dbReference type="RefSeq" id="WP_380550203.1">
    <property type="nucleotide sequence ID" value="NZ_JBHEZY010000002.1"/>
</dbReference>
<sequence>MRVRQWRLWRRWTVRVLCVLLLTATGSALGLSGGLLLDSTGTPRADAVSRGGDALWLGHAWVDGRKTQADVDALAEQLGGGGIRDLYVHTGPLAFDGSLDPALYPRAHWLIGALHQAMPQVRVQAWLGQILDGEGPGLNLAASTDRITASFAQVLDAGFDGVHVDLEPLHTGDPHFLDLLSRAHALTNARHRVLSVSVPQTDPVPGAHLVGTLVGNHPKWLSPGYLTEVADRVDQVAVMAYDSGMPTKALFTGYIEEQTRLALQAVPPSVDLLIGLPAYTESTMDHHGSAETVAAAIRGVRLADEGRPKFGVAVYVDFTATPADWAAYHRDWANP</sequence>
<name>A0ABV6WXS6_9ACTN</name>
<dbReference type="Proteomes" id="UP001592530">
    <property type="component" value="Unassembled WGS sequence"/>
</dbReference>
<dbReference type="InterPro" id="IPR017853">
    <property type="entry name" value="GH"/>
</dbReference>
<dbReference type="Gene3D" id="3.20.20.80">
    <property type="entry name" value="Glycosidases"/>
    <property type="match status" value="1"/>
</dbReference>
<gene>
    <name evidence="1" type="ORF">ACEZDB_07640</name>
</gene>
<evidence type="ECO:0008006" key="3">
    <source>
        <dbReference type="Google" id="ProtNLM"/>
    </source>
</evidence>
<organism evidence="1 2">
    <name type="scientific">Streptacidiphilus alkalitolerans</name>
    <dbReference type="NCBI Taxonomy" id="3342712"/>
    <lineage>
        <taxon>Bacteria</taxon>
        <taxon>Bacillati</taxon>
        <taxon>Actinomycetota</taxon>
        <taxon>Actinomycetes</taxon>
        <taxon>Kitasatosporales</taxon>
        <taxon>Streptomycetaceae</taxon>
        <taxon>Streptacidiphilus</taxon>
    </lineage>
</organism>
<dbReference type="EMBL" id="JBHEZY010000002">
    <property type="protein sequence ID" value="MFC1430537.1"/>
    <property type="molecule type" value="Genomic_DNA"/>
</dbReference>